<dbReference type="InterPro" id="IPR044730">
    <property type="entry name" value="RNase_H-like_dom_plant"/>
</dbReference>
<accession>A0A6A2ZF09</accession>
<dbReference type="EMBL" id="VEPZ02001156">
    <property type="protein sequence ID" value="KAE8690253.1"/>
    <property type="molecule type" value="Genomic_DNA"/>
</dbReference>
<gene>
    <name evidence="1" type="ORF">F3Y22_tig00110904pilonHSYRG00145</name>
</gene>
<dbReference type="PANTHER" id="PTHR47723:SF13">
    <property type="entry name" value="PUTATIVE-RELATED"/>
    <property type="match status" value="1"/>
</dbReference>
<dbReference type="PANTHER" id="PTHR47723">
    <property type="entry name" value="OS05G0353850 PROTEIN"/>
    <property type="match status" value="1"/>
</dbReference>
<dbReference type="Proteomes" id="UP000436088">
    <property type="component" value="Unassembled WGS sequence"/>
</dbReference>
<proteinExistence type="predicted"/>
<sequence length="225" mass="25439">MAVDPSCTICGAIVESSSRISGTVLKLVQFGEQHYLLEDFLSTNLRNKLIFDSDFTVVDSVIQQSKRKLRETMNALWSRTVPSLARVNRNIQWEPPPKDWFKINKDGDYRLNSGLVTCGGVIRNLLGERVLCLSKIIGCCSIFNAELRGIYEVEFGIGACFVYDLSHVTALIRRNWRIILRYSPREGNGIVNCLANLTWNLPEGVRTFYQPPAETLAALHKDILM</sequence>
<dbReference type="CDD" id="cd06222">
    <property type="entry name" value="RNase_H_like"/>
    <property type="match status" value="1"/>
</dbReference>
<dbReference type="AlphaFoldDB" id="A0A6A2ZF09"/>
<evidence type="ECO:0000313" key="1">
    <source>
        <dbReference type="EMBL" id="KAE8690253.1"/>
    </source>
</evidence>
<organism evidence="1 2">
    <name type="scientific">Hibiscus syriacus</name>
    <name type="common">Rose of Sharon</name>
    <dbReference type="NCBI Taxonomy" id="106335"/>
    <lineage>
        <taxon>Eukaryota</taxon>
        <taxon>Viridiplantae</taxon>
        <taxon>Streptophyta</taxon>
        <taxon>Embryophyta</taxon>
        <taxon>Tracheophyta</taxon>
        <taxon>Spermatophyta</taxon>
        <taxon>Magnoliopsida</taxon>
        <taxon>eudicotyledons</taxon>
        <taxon>Gunneridae</taxon>
        <taxon>Pentapetalae</taxon>
        <taxon>rosids</taxon>
        <taxon>malvids</taxon>
        <taxon>Malvales</taxon>
        <taxon>Malvaceae</taxon>
        <taxon>Malvoideae</taxon>
        <taxon>Hibiscus</taxon>
    </lineage>
</organism>
<comment type="caution">
    <text evidence="1">The sequence shown here is derived from an EMBL/GenBank/DDBJ whole genome shotgun (WGS) entry which is preliminary data.</text>
</comment>
<name>A0A6A2ZF09_HIBSY</name>
<evidence type="ECO:0000313" key="2">
    <source>
        <dbReference type="Proteomes" id="UP000436088"/>
    </source>
</evidence>
<dbReference type="InterPro" id="IPR053151">
    <property type="entry name" value="RNase_H-like"/>
</dbReference>
<keyword evidence="2" id="KW-1185">Reference proteome</keyword>
<reference evidence="1" key="1">
    <citation type="submission" date="2019-09" db="EMBL/GenBank/DDBJ databases">
        <title>Draft genome information of white flower Hibiscus syriacus.</title>
        <authorList>
            <person name="Kim Y.-M."/>
        </authorList>
    </citation>
    <scope>NUCLEOTIDE SEQUENCE [LARGE SCALE GENOMIC DNA]</scope>
    <source>
        <strain evidence="1">YM2019G1</strain>
    </source>
</reference>
<evidence type="ECO:0008006" key="3">
    <source>
        <dbReference type="Google" id="ProtNLM"/>
    </source>
</evidence>
<protein>
    <recommendedName>
        <fullName evidence="3">RNase H type-1 domain-containing protein</fullName>
    </recommendedName>
</protein>